<dbReference type="GO" id="GO:0016887">
    <property type="term" value="F:ATP hydrolysis activity"/>
    <property type="evidence" value="ECO:0007669"/>
    <property type="project" value="InterPro"/>
</dbReference>
<feature type="domain" description="ATPase AAA-type core" evidence="1">
    <location>
        <begin position="277"/>
        <end position="411"/>
    </location>
</feature>
<dbReference type="Gene3D" id="1.10.8.60">
    <property type="match status" value="1"/>
</dbReference>
<dbReference type="GO" id="GO:0006515">
    <property type="term" value="P:protein quality control for misfolded or incompletely synthesized proteins"/>
    <property type="evidence" value="ECO:0007669"/>
    <property type="project" value="TreeGrafter"/>
</dbReference>
<dbReference type="PANTHER" id="PTHR43718">
    <property type="entry name" value="LON PROTEASE"/>
    <property type="match status" value="1"/>
</dbReference>
<dbReference type="Pfam" id="PF00004">
    <property type="entry name" value="AAA"/>
    <property type="match status" value="1"/>
</dbReference>
<dbReference type="PANTHER" id="PTHR43718:SF2">
    <property type="entry name" value="LON PROTEASE HOMOLOG, MITOCHONDRIAL"/>
    <property type="match status" value="1"/>
</dbReference>
<dbReference type="GO" id="GO:0004252">
    <property type="term" value="F:serine-type endopeptidase activity"/>
    <property type="evidence" value="ECO:0007669"/>
    <property type="project" value="InterPro"/>
</dbReference>
<evidence type="ECO:0000259" key="1">
    <source>
        <dbReference type="Pfam" id="PF00004"/>
    </source>
</evidence>
<dbReference type="GO" id="GO:0005759">
    <property type="term" value="C:mitochondrial matrix"/>
    <property type="evidence" value="ECO:0007669"/>
    <property type="project" value="TreeGrafter"/>
</dbReference>
<dbReference type="GO" id="GO:0051131">
    <property type="term" value="P:chaperone-mediated protein complex assembly"/>
    <property type="evidence" value="ECO:0007669"/>
    <property type="project" value="TreeGrafter"/>
</dbReference>
<dbReference type="GO" id="GO:0003697">
    <property type="term" value="F:single-stranded DNA binding"/>
    <property type="evidence" value="ECO:0007669"/>
    <property type="project" value="TreeGrafter"/>
</dbReference>
<dbReference type="GO" id="GO:0004176">
    <property type="term" value="F:ATP-dependent peptidase activity"/>
    <property type="evidence" value="ECO:0007669"/>
    <property type="project" value="InterPro"/>
</dbReference>
<dbReference type="GO" id="GO:0005524">
    <property type="term" value="F:ATP binding"/>
    <property type="evidence" value="ECO:0007669"/>
    <property type="project" value="InterPro"/>
</dbReference>
<dbReference type="InterPro" id="IPR027417">
    <property type="entry name" value="P-loop_NTPase"/>
</dbReference>
<proteinExistence type="predicted"/>
<dbReference type="InterPro" id="IPR054594">
    <property type="entry name" value="Lon_lid"/>
</dbReference>
<protein>
    <recommendedName>
        <fullName evidence="4">ATPase AAA-type core domain-containing protein</fullName>
    </recommendedName>
</protein>
<evidence type="ECO:0000259" key="2">
    <source>
        <dbReference type="Pfam" id="PF22667"/>
    </source>
</evidence>
<dbReference type="SUPFAM" id="SSF52540">
    <property type="entry name" value="P-loop containing nucleoside triphosphate hydrolases"/>
    <property type="match status" value="1"/>
</dbReference>
<dbReference type="Gene3D" id="3.40.50.300">
    <property type="entry name" value="P-loop containing nucleotide triphosphate hydrolases"/>
    <property type="match status" value="1"/>
</dbReference>
<dbReference type="InterPro" id="IPR027065">
    <property type="entry name" value="Lon_Prtase"/>
</dbReference>
<organism evidence="3">
    <name type="scientific">viral metagenome</name>
    <dbReference type="NCBI Taxonomy" id="1070528"/>
    <lineage>
        <taxon>unclassified sequences</taxon>
        <taxon>metagenomes</taxon>
        <taxon>organismal metagenomes</taxon>
    </lineage>
</organism>
<sequence length="526" mass="59988">MVSDSTDNTEQENIILKDTDKTQVIPVIDSSVDQTTDPSTDTITTSDSDFIIDDNDIKETSSEEFEDIDEDIELDEDNIISIEETGDNGSKNDKLLLVLKRLNQIPNKFNKSTKSIINKKVYKFTNKYNKKDIAYFNSLSDGEKKEIEKTETELSLINNNSDIPLRFKFLALNIPNSTKNVILSKINILSAMECNSGEYFKLNNWLHSLNTIPFGVYNDLPIKHTDNILDIQAFLNNSIKKMNDNIFGHKEAKEQIIRILAQWISCPTAHGHIIGIQGSAGVGKTKLITEGICNTLNFPHAFISLGGTSDASFLKGHSFTYEGAVYGKICESLIKTRVMNPVFLFDELDKVSGCYKGDEIINTLIHITDPVQNSKYTDRYFEEIDLDLSRATIIFTYNDVNLINPILKDRMITINVSGYNSNEKLILAKDYLMPEILKQYNIEKEDIIIDDTVLKYIIDDIDKEEGVRNLKRAINNIISHVNMMKYIMIDDIIVKYPFKVNIDYYNKYCKNNSNNTKNNAIHSMYL</sequence>
<dbReference type="EMBL" id="MN740304">
    <property type="protein sequence ID" value="QHT99139.1"/>
    <property type="molecule type" value="Genomic_DNA"/>
</dbReference>
<reference evidence="3" key="1">
    <citation type="journal article" date="2020" name="Nature">
        <title>Giant virus diversity and host interactions through global metagenomics.</title>
        <authorList>
            <person name="Schulz F."/>
            <person name="Roux S."/>
            <person name="Paez-Espino D."/>
            <person name="Jungbluth S."/>
            <person name="Walsh D.A."/>
            <person name="Denef V.J."/>
            <person name="McMahon K.D."/>
            <person name="Konstantinidis K.T."/>
            <person name="Eloe-Fadrosh E.A."/>
            <person name="Kyrpides N.C."/>
            <person name="Woyke T."/>
        </authorList>
    </citation>
    <scope>NUCLEOTIDE SEQUENCE</scope>
    <source>
        <strain evidence="3">GVMAG-M-3300025695-21</strain>
    </source>
</reference>
<evidence type="ECO:0008006" key="4">
    <source>
        <dbReference type="Google" id="ProtNLM"/>
    </source>
</evidence>
<dbReference type="Pfam" id="PF22667">
    <property type="entry name" value="Lon_lid"/>
    <property type="match status" value="1"/>
</dbReference>
<evidence type="ECO:0000313" key="3">
    <source>
        <dbReference type="EMBL" id="QHT99139.1"/>
    </source>
</evidence>
<accession>A0A6C0J2P7</accession>
<feature type="domain" description="Lon protease AAA+ ATPase lid" evidence="2">
    <location>
        <begin position="439"/>
        <end position="481"/>
    </location>
</feature>
<name>A0A6C0J2P7_9ZZZZ</name>
<dbReference type="AlphaFoldDB" id="A0A6C0J2P7"/>
<dbReference type="InterPro" id="IPR003959">
    <property type="entry name" value="ATPase_AAA_core"/>
</dbReference>
<dbReference type="GO" id="GO:0007005">
    <property type="term" value="P:mitochondrion organization"/>
    <property type="evidence" value="ECO:0007669"/>
    <property type="project" value="TreeGrafter"/>
</dbReference>